<keyword evidence="1" id="KW-1133">Transmembrane helix</keyword>
<feature type="transmembrane region" description="Helical" evidence="1">
    <location>
        <begin position="21"/>
        <end position="43"/>
    </location>
</feature>
<evidence type="ECO:0000256" key="1">
    <source>
        <dbReference type="SAM" id="Phobius"/>
    </source>
</evidence>
<proteinExistence type="predicted"/>
<evidence type="ECO:0000313" key="2">
    <source>
        <dbReference type="EMBL" id="PNG24454.1"/>
    </source>
</evidence>
<organism evidence="2 3">
    <name type="scientific">Methylocella silvestris</name>
    <dbReference type="NCBI Taxonomy" id="199596"/>
    <lineage>
        <taxon>Bacteria</taxon>
        <taxon>Pseudomonadati</taxon>
        <taxon>Pseudomonadota</taxon>
        <taxon>Alphaproteobacteria</taxon>
        <taxon>Hyphomicrobiales</taxon>
        <taxon>Beijerinckiaceae</taxon>
        <taxon>Methylocella</taxon>
    </lineage>
</organism>
<keyword evidence="1" id="KW-0812">Transmembrane</keyword>
<dbReference type="Proteomes" id="UP000236286">
    <property type="component" value="Unassembled WGS sequence"/>
</dbReference>
<evidence type="ECO:0000313" key="3">
    <source>
        <dbReference type="Proteomes" id="UP000236286"/>
    </source>
</evidence>
<protein>
    <submittedName>
        <fullName evidence="2">Uncharacterized protein</fullName>
    </submittedName>
</protein>
<dbReference type="OrthoDB" id="8462159at2"/>
<comment type="caution">
    <text evidence="2">The sequence shown here is derived from an EMBL/GenBank/DDBJ whole genome shotgun (WGS) entry which is preliminary data.</text>
</comment>
<dbReference type="EMBL" id="PDZR01000032">
    <property type="protein sequence ID" value="PNG24454.1"/>
    <property type="molecule type" value="Genomic_DNA"/>
</dbReference>
<reference evidence="2 3" key="1">
    <citation type="submission" date="2017-10" db="EMBL/GenBank/DDBJ databases">
        <title>Genome announcement of Methylocella silvestris TVC from permafrost.</title>
        <authorList>
            <person name="Wang J."/>
            <person name="Geng K."/>
            <person name="Ul-Haque F."/>
            <person name="Crombie A.T."/>
            <person name="Street L.E."/>
            <person name="Wookey P.A."/>
            <person name="Murrell J.C."/>
            <person name="Pratscher J."/>
        </authorList>
    </citation>
    <scope>NUCLEOTIDE SEQUENCE [LARGE SCALE GENOMIC DNA]</scope>
    <source>
        <strain evidence="2 3">TVC</strain>
    </source>
</reference>
<accession>A0A2J7TCF3</accession>
<gene>
    <name evidence="2" type="ORF">CR492_18715</name>
</gene>
<dbReference type="RefSeq" id="WP_102845246.1">
    <property type="nucleotide sequence ID" value="NZ_PDZR01000032.1"/>
</dbReference>
<sequence>MYILSVAALVFGIVLGCNFKAYILAPSCAVVALVTVMAATFAGERFFHAALYAALFLTLLQIGYLLGVIGWSTAMKLHRRRSGPALPYPNKPAV</sequence>
<keyword evidence="1" id="KW-0472">Membrane</keyword>
<name>A0A2J7TCF3_METSI</name>
<feature type="transmembrane region" description="Helical" evidence="1">
    <location>
        <begin position="49"/>
        <end position="71"/>
    </location>
</feature>
<dbReference type="AlphaFoldDB" id="A0A2J7TCF3"/>